<reference evidence="4 5" key="1">
    <citation type="submission" date="2023-06" db="EMBL/GenBank/DDBJ databases">
        <title>Genome sequence of Methanimicrococcus sp. At1.</title>
        <authorList>
            <person name="Protasov E."/>
            <person name="Platt K."/>
            <person name="Poehlein A."/>
            <person name="Daniel R."/>
            <person name="Brune A."/>
        </authorList>
    </citation>
    <scope>NUCLEOTIDE SEQUENCE [LARGE SCALE GENOMIC DNA]</scope>
    <source>
        <strain evidence="4 5">At1</strain>
    </source>
</reference>
<sequence>MEEKTDIRIIKTQRAIKNAFLELMEETGFSNMNVKQIIERAEINRSTFYIHYVDKFDLLNRIEEELLAGFREIGITAPVELIQSQNMDLQEADVQKIEAYSTRLANYISENGKLFTLLISDKGDPAFASKFGEMLKTIWEEKEMSDRVFIPQNYAIAALTGIMTNLIAEWVKSDYRETPEEFARIVSKIIRNVPKNLFE</sequence>
<evidence type="ECO:0000256" key="1">
    <source>
        <dbReference type="ARBA" id="ARBA00023125"/>
    </source>
</evidence>
<dbReference type="RefSeq" id="WP_318786201.1">
    <property type="nucleotide sequence ID" value="NZ_JAWDKC010000022.1"/>
</dbReference>
<dbReference type="EMBL" id="JAWDKC010000022">
    <property type="protein sequence ID" value="MDV0445775.1"/>
    <property type="molecule type" value="Genomic_DNA"/>
</dbReference>
<gene>
    <name evidence="4" type="ORF">MmiAt1_13710</name>
</gene>
<dbReference type="InterPro" id="IPR039532">
    <property type="entry name" value="TetR_C_Firmicutes"/>
</dbReference>
<proteinExistence type="predicted"/>
<dbReference type="PANTHER" id="PTHR43479">
    <property type="entry name" value="ACREF/ENVCD OPERON REPRESSOR-RELATED"/>
    <property type="match status" value="1"/>
</dbReference>
<keyword evidence="5" id="KW-1185">Reference proteome</keyword>
<comment type="caution">
    <text evidence="4">The sequence shown here is derived from an EMBL/GenBank/DDBJ whole genome shotgun (WGS) entry which is preliminary data.</text>
</comment>
<dbReference type="PANTHER" id="PTHR43479:SF7">
    <property type="entry name" value="TETR-FAMILY TRANSCRIPTIONAL REGULATOR"/>
    <property type="match status" value="1"/>
</dbReference>
<name>A0ABU3VR37_9EURY</name>
<dbReference type="SUPFAM" id="SSF46689">
    <property type="entry name" value="Homeodomain-like"/>
    <property type="match status" value="1"/>
</dbReference>
<organism evidence="4 5">
    <name type="scientific">Methanimicrococcus hacksteinii</name>
    <dbReference type="NCBI Taxonomy" id="3028293"/>
    <lineage>
        <taxon>Archaea</taxon>
        <taxon>Methanobacteriati</taxon>
        <taxon>Methanobacteriota</taxon>
        <taxon>Stenosarchaea group</taxon>
        <taxon>Methanomicrobia</taxon>
        <taxon>Methanosarcinales</taxon>
        <taxon>Methanosarcinaceae</taxon>
        <taxon>Methanimicrococcus</taxon>
    </lineage>
</organism>
<dbReference type="Pfam" id="PF00440">
    <property type="entry name" value="TetR_N"/>
    <property type="match status" value="1"/>
</dbReference>
<protein>
    <recommendedName>
        <fullName evidence="3">HTH tetR-type domain-containing protein</fullName>
    </recommendedName>
</protein>
<accession>A0ABU3VR37</accession>
<feature type="domain" description="HTH tetR-type" evidence="3">
    <location>
        <begin position="10"/>
        <end position="70"/>
    </location>
</feature>
<dbReference type="InterPro" id="IPR001647">
    <property type="entry name" value="HTH_TetR"/>
</dbReference>
<evidence type="ECO:0000259" key="3">
    <source>
        <dbReference type="PROSITE" id="PS50977"/>
    </source>
</evidence>
<evidence type="ECO:0000256" key="2">
    <source>
        <dbReference type="PROSITE-ProRule" id="PRU00335"/>
    </source>
</evidence>
<dbReference type="Pfam" id="PF14278">
    <property type="entry name" value="TetR_C_8"/>
    <property type="match status" value="1"/>
</dbReference>
<feature type="DNA-binding region" description="H-T-H motif" evidence="2">
    <location>
        <begin position="33"/>
        <end position="52"/>
    </location>
</feature>
<evidence type="ECO:0000313" key="5">
    <source>
        <dbReference type="Proteomes" id="UP001272052"/>
    </source>
</evidence>
<evidence type="ECO:0000313" key="4">
    <source>
        <dbReference type="EMBL" id="MDV0445775.1"/>
    </source>
</evidence>
<dbReference type="PROSITE" id="PS50977">
    <property type="entry name" value="HTH_TETR_2"/>
    <property type="match status" value="1"/>
</dbReference>
<dbReference type="Proteomes" id="UP001272052">
    <property type="component" value="Unassembled WGS sequence"/>
</dbReference>
<keyword evidence="1 2" id="KW-0238">DNA-binding</keyword>
<dbReference type="InterPro" id="IPR050624">
    <property type="entry name" value="HTH-type_Tx_Regulator"/>
</dbReference>
<dbReference type="Gene3D" id="1.10.357.10">
    <property type="entry name" value="Tetracycline Repressor, domain 2"/>
    <property type="match status" value="1"/>
</dbReference>
<dbReference type="InterPro" id="IPR009057">
    <property type="entry name" value="Homeodomain-like_sf"/>
</dbReference>